<keyword evidence="3" id="KW-1185">Reference proteome</keyword>
<dbReference type="Proteomes" id="UP000504608">
    <property type="component" value="Unplaced"/>
</dbReference>
<dbReference type="PROSITE" id="PS51746">
    <property type="entry name" value="PPM_2"/>
    <property type="match status" value="1"/>
</dbReference>
<dbReference type="InterPro" id="IPR001932">
    <property type="entry name" value="PPM-type_phosphatase-like_dom"/>
</dbReference>
<dbReference type="KEGG" id="cmax:111478248"/>
<dbReference type="Pfam" id="PF00481">
    <property type="entry name" value="PP2C"/>
    <property type="match status" value="1"/>
</dbReference>
<evidence type="ECO:0000313" key="3">
    <source>
        <dbReference type="Proteomes" id="UP000504608"/>
    </source>
</evidence>
<feature type="region of interest" description="Disordered" evidence="1">
    <location>
        <begin position="360"/>
        <end position="399"/>
    </location>
</feature>
<name>A0A6J1IM20_CUCMA</name>
<evidence type="ECO:0000313" key="4">
    <source>
        <dbReference type="RefSeq" id="XP_022978191.1"/>
    </source>
</evidence>
<organism evidence="3 4">
    <name type="scientific">Cucurbita maxima</name>
    <name type="common">Pumpkin</name>
    <name type="synonym">Winter squash</name>
    <dbReference type="NCBI Taxonomy" id="3661"/>
    <lineage>
        <taxon>Eukaryota</taxon>
        <taxon>Viridiplantae</taxon>
        <taxon>Streptophyta</taxon>
        <taxon>Embryophyta</taxon>
        <taxon>Tracheophyta</taxon>
        <taxon>Spermatophyta</taxon>
        <taxon>Magnoliopsida</taxon>
        <taxon>eudicotyledons</taxon>
        <taxon>Gunneridae</taxon>
        <taxon>Pentapetalae</taxon>
        <taxon>rosids</taxon>
        <taxon>fabids</taxon>
        <taxon>Cucurbitales</taxon>
        <taxon>Cucurbitaceae</taxon>
        <taxon>Cucurbiteae</taxon>
        <taxon>Cucurbita</taxon>
    </lineage>
</organism>
<evidence type="ECO:0000256" key="1">
    <source>
        <dbReference type="SAM" id="MobiDB-lite"/>
    </source>
</evidence>
<dbReference type="GeneID" id="111478248"/>
<dbReference type="InterPro" id="IPR036457">
    <property type="entry name" value="PPM-type-like_dom_sf"/>
</dbReference>
<proteinExistence type="predicted"/>
<dbReference type="RefSeq" id="XP_022978191.1">
    <property type="nucleotide sequence ID" value="XM_023122423.1"/>
</dbReference>
<dbReference type="SUPFAM" id="SSF81606">
    <property type="entry name" value="PP2C-like"/>
    <property type="match status" value="1"/>
</dbReference>
<reference evidence="4" key="1">
    <citation type="submission" date="2025-08" db="UniProtKB">
        <authorList>
            <consortium name="RefSeq"/>
        </authorList>
    </citation>
    <scope>IDENTIFICATION</scope>
    <source>
        <tissue evidence="4">Young leaves</tissue>
    </source>
</reference>
<sequence length="425" mass="47071">MGACCTKDHIHGGGYMTYDRDERDSNAGDVGEEVRRGDDGETVRLRGSSAFTSMFTQRGRKGVNQDSMTIWEDFSGEKDLVFCGVFDGHGPSGHRVARYARDVLPTKLSKAIKKHPSKPEDGLVSIWEAAFEESFKEFDQELGYDSSIDCFCSGATAVTIIKQGEHLVVANLGDSRAVLCTRGDKHQHIPIQLTVDHKPNIPCEAERIHNSHGRITAEKEDPDIHRVWVPDADYPGLAMSRSLGDFCLKDYGVISNPQISYRNLTRKDEFIVLATDGVWDVLTNKQVINIVASAKNRSTAAKLVVKLAVREWKRRFPGSMIDDCAVICVFFKNPPMLMKSMTSVGRRNVRSHPEFAVSRSCKSMGNDRTREEAGGSVNRDSSEEELKGGGQGICRSNSLTRAPPFSRALSHNLKMGKSCHEVEAC</sequence>
<dbReference type="AlphaFoldDB" id="A0A6J1IM20"/>
<protein>
    <submittedName>
        <fullName evidence="4">Probable protein phosphatase 2C 65</fullName>
    </submittedName>
</protein>
<dbReference type="Gene3D" id="3.60.40.10">
    <property type="entry name" value="PPM-type phosphatase domain"/>
    <property type="match status" value="1"/>
</dbReference>
<dbReference type="SMART" id="SM00332">
    <property type="entry name" value="PP2Cc"/>
    <property type="match status" value="1"/>
</dbReference>
<gene>
    <name evidence="4" type="primary">LOC111478248</name>
</gene>
<accession>A0A6J1IM20</accession>
<dbReference type="GO" id="GO:0004722">
    <property type="term" value="F:protein serine/threonine phosphatase activity"/>
    <property type="evidence" value="ECO:0007669"/>
    <property type="project" value="InterPro"/>
</dbReference>
<evidence type="ECO:0000259" key="2">
    <source>
        <dbReference type="PROSITE" id="PS51746"/>
    </source>
</evidence>
<dbReference type="PANTHER" id="PTHR47992">
    <property type="entry name" value="PROTEIN PHOSPHATASE"/>
    <property type="match status" value="1"/>
</dbReference>
<dbReference type="OrthoDB" id="10264738at2759"/>
<feature type="domain" description="PPM-type phosphatase" evidence="2">
    <location>
        <begin position="51"/>
        <end position="331"/>
    </location>
</feature>
<dbReference type="InterPro" id="IPR015655">
    <property type="entry name" value="PP2C"/>
</dbReference>
<dbReference type="CDD" id="cd00143">
    <property type="entry name" value="PP2Cc"/>
    <property type="match status" value="1"/>
</dbReference>